<keyword evidence="11" id="KW-1185">Reference proteome</keyword>
<feature type="transmembrane region" description="Helical" evidence="8">
    <location>
        <begin position="336"/>
        <end position="357"/>
    </location>
</feature>
<comment type="caution">
    <text evidence="10">The sequence shown here is derived from an EMBL/GenBank/DDBJ whole genome shotgun (WGS) entry which is preliminary data.</text>
</comment>
<feature type="transmembrane region" description="Helical" evidence="8">
    <location>
        <begin position="210"/>
        <end position="233"/>
    </location>
</feature>
<evidence type="ECO:0000313" key="10">
    <source>
        <dbReference type="EMBL" id="MCE7002481.1"/>
    </source>
</evidence>
<dbReference type="Proteomes" id="UP001521150">
    <property type="component" value="Unassembled WGS sequence"/>
</dbReference>
<keyword evidence="2" id="KW-1003">Cell membrane</keyword>
<dbReference type="Pfam" id="PF13231">
    <property type="entry name" value="PMT_2"/>
    <property type="match status" value="1"/>
</dbReference>
<evidence type="ECO:0000256" key="1">
    <source>
        <dbReference type="ARBA" id="ARBA00004651"/>
    </source>
</evidence>
<dbReference type="PANTHER" id="PTHR33908">
    <property type="entry name" value="MANNOSYLTRANSFERASE YKCB-RELATED"/>
    <property type="match status" value="1"/>
</dbReference>
<evidence type="ECO:0000313" key="11">
    <source>
        <dbReference type="Proteomes" id="UP001521150"/>
    </source>
</evidence>
<evidence type="ECO:0000256" key="2">
    <source>
        <dbReference type="ARBA" id="ARBA00022475"/>
    </source>
</evidence>
<accession>A0ABS8Z3H3</accession>
<keyword evidence="7 8" id="KW-0472">Membrane</keyword>
<organism evidence="10 11">
    <name type="scientific">Kibdelosporangium philippinense</name>
    <dbReference type="NCBI Taxonomy" id="211113"/>
    <lineage>
        <taxon>Bacteria</taxon>
        <taxon>Bacillati</taxon>
        <taxon>Actinomycetota</taxon>
        <taxon>Actinomycetes</taxon>
        <taxon>Pseudonocardiales</taxon>
        <taxon>Pseudonocardiaceae</taxon>
        <taxon>Kibdelosporangium</taxon>
    </lineage>
</organism>
<feature type="transmembrane region" description="Helical" evidence="8">
    <location>
        <begin position="21"/>
        <end position="41"/>
    </location>
</feature>
<feature type="transmembrane region" description="Helical" evidence="8">
    <location>
        <begin position="253"/>
        <end position="277"/>
    </location>
</feature>
<feature type="domain" description="Glycosyltransferase RgtA/B/C/D-like" evidence="9">
    <location>
        <begin position="67"/>
        <end position="227"/>
    </location>
</feature>
<name>A0ABS8Z3H3_9PSEU</name>
<dbReference type="InterPro" id="IPR050297">
    <property type="entry name" value="LipidA_mod_glycosyltrf_83"/>
</dbReference>
<evidence type="ECO:0000256" key="7">
    <source>
        <dbReference type="ARBA" id="ARBA00023136"/>
    </source>
</evidence>
<feature type="transmembrane region" description="Helical" evidence="8">
    <location>
        <begin position="90"/>
        <end position="110"/>
    </location>
</feature>
<keyword evidence="5 8" id="KW-0812">Transmembrane</keyword>
<dbReference type="RefSeq" id="WP_233723649.1">
    <property type="nucleotide sequence ID" value="NZ_JAJVCN010000001.1"/>
</dbReference>
<comment type="subcellular location">
    <subcellularLocation>
        <location evidence="1">Cell membrane</location>
        <topology evidence="1">Multi-pass membrane protein</topology>
    </subcellularLocation>
</comment>
<sequence>MATKLESPPLASKDERTAAPVLNRWPLLAVSAGVTALLLALSGRYGYHVDELYNRVSGQHLAWGLVDQPPLVSLIAWIQTTLLRDTLTAFRVVPALLAGVVVWVAGLIARELGGRGGAQVFAAAATGSTVVTLNAGHVLTTNIPDLVAWVTLGWLVIRLLRTRDARLWLAIGVVTGVGLLAKNLIVLLLLSVLVGVLALGPRDVLRSRHLWIGAALAALIAAPAVVWQVTHGWPAVEMSEALSTALGSDSRVAFLPFQLLMIGLFLAPVWIAGLVALLRRAEWREYRSIGFAYLFMVVLLIAIGGKPEYPGGLQVVLLAAGSVVVAQWARTTVKRSLAGVALVGNVLLSAVLMLPVLPITVYGSNPVLEQLGVFQHDQSGWPQLAQQVAAVPLSPEERARAVIYANHYGTAGALDRYGPENGLPRVYSGHNSFADFGVPTDDKTVVIAVGVNRETFGALFARCEPRGTYVNDLPVADRGAEFLVCSGPREPWAQMWTKLRWIGFSCPYTSEVVTAKSEKGCWSE</sequence>
<feature type="transmembrane region" description="Helical" evidence="8">
    <location>
        <begin position="289"/>
        <end position="305"/>
    </location>
</feature>
<evidence type="ECO:0000256" key="8">
    <source>
        <dbReference type="SAM" id="Phobius"/>
    </source>
</evidence>
<feature type="transmembrane region" description="Helical" evidence="8">
    <location>
        <begin position="167"/>
        <end position="198"/>
    </location>
</feature>
<evidence type="ECO:0000256" key="4">
    <source>
        <dbReference type="ARBA" id="ARBA00022679"/>
    </source>
</evidence>
<protein>
    <submittedName>
        <fullName evidence="10">Glycosyltransferase family 39 protein</fullName>
    </submittedName>
</protein>
<dbReference type="EMBL" id="JAJVCN010000001">
    <property type="protein sequence ID" value="MCE7002481.1"/>
    <property type="molecule type" value="Genomic_DNA"/>
</dbReference>
<evidence type="ECO:0000256" key="3">
    <source>
        <dbReference type="ARBA" id="ARBA00022676"/>
    </source>
</evidence>
<keyword evidence="4" id="KW-0808">Transferase</keyword>
<evidence type="ECO:0000259" key="9">
    <source>
        <dbReference type="Pfam" id="PF13231"/>
    </source>
</evidence>
<evidence type="ECO:0000256" key="6">
    <source>
        <dbReference type="ARBA" id="ARBA00022989"/>
    </source>
</evidence>
<dbReference type="PANTHER" id="PTHR33908:SF11">
    <property type="entry name" value="MEMBRANE PROTEIN"/>
    <property type="match status" value="1"/>
</dbReference>
<feature type="transmembrane region" description="Helical" evidence="8">
    <location>
        <begin position="311"/>
        <end position="329"/>
    </location>
</feature>
<dbReference type="InterPro" id="IPR038731">
    <property type="entry name" value="RgtA/B/C-like"/>
</dbReference>
<proteinExistence type="predicted"/>
<reference evidence="10 11" key="1">
    <citation type="submission" date="2021-12" db="EMBL/GenBank/DDBJ databases">
        <title>Genome sequence of Kibdelosporangium philippinense ATCC 49844.</title>
        <authorList>
            <person name="Fedorov E.A."/>
            <person name="Omeragic M."/>
            <person name="Shalygina K.F."/>
            <person name="Maclea K.S."/>
        </authorList>
    </citation>
    <scope>NUCLEOTIDE SEQUENCE [LARGE SCALE GENOMIC DNA]</scope>
    <source>
        <strain evidence="10 11">ATCC 49844</strain>
    </source>
</reference>
<gene>
    <name evidence="10" type="ORF">LWC34_06500</name>
</gene>
<keyword evidence="6 8" id="KW-1133">Transmembrane helix</keyword>
<evidence type="ECO:0000256" key="5">
    <source>
        <dbReference type="ARBA" id="ARBA00022692"/>
    </source>
</evidence>
<keyword evidence="3" id="KW-0328">Glycosyltransferase</keyword>